<dbReference type="RefSeq" id="WP_130142095.1">
    <property type="nucleotide sequence ID" value="NZ_SGIT01000002.1"/>
</dbReference>
<accession>A0A4Q6XU84</accession>
<proteinExistence type="predicted"/>
<name>A0A4Q6XU84_9SPHI</name>
<keyword evidence="2" id="KW-1185">Reference proteome</keyword>
<dbReference type="EMBL" id="SGIT01000002">
    <property type="protein sequence ID" value="RZF60177.1"/>
    <property type="molecule type" value="Genomic_DNA"/>
</dbReference>
<sequence length="154" mass="17841">MRNWLYFLFLTLGILLSGDLLAQKQDEDSLKNIKDDIQVDVKSVRTIANGDTLSIELFLISYQMDPREFKLNTFATQVLDSEGHRHLITRMKMGRVLVQLADRQNYLHYLLEEDMPVSLTMQVGDWKGKKASKVILVFEDSTEEGRFITQEVDL</sequence>
<protein>
    <submittedName>
        <fullName evidence="1">Uncharacterized protein</fullName>
    </submittedName>
</protein>
<comment type="caution">
    <text evidence="1">The sequence shown here is derived from an EMBL/GenBank/DDBJ whole genome shotgun (WGS) entry which is preliminary data.</text>
</comment>
<dbReference type="AlphaFoldDB" id="A0A4Q6XU84"/>
<gene>
    <name evidence="1" type="ORF">EWE74_13765</name>
</gene>
<dbReference type="OrthoDB" id="713534at2"/>
<evidence type="ECO:0000313" key="2">
    <source>
        <dbReference type="Proteomes" id="UP000292855"/>
    </source>
</evidence>
<reference evidence="1 2" key="1">
    <citation type="submission" date="2019-02" db="EMBL/GenBank/DDBJ databases">
        <authorList>
            <person name="Li Y."/>
        </authorList>
    </citation>
    <scope>NUCLEOTIDE SEQUENCE [LARGE SCALE GENOMIC DNA]</scope>
    <source>
        <strain evidence="1 2">30C10-4-7</strain>
    </source>
</reference>
<evidence type="ECO:0000313" key="1">
    <source>
        <dbReference type="EMBL" id="RZF60177.1"/>
    </source>
</evidence>
<dbReference type="Proteomes" id="UP000292855">
    <property type="component" value="Unassembled WGS sequence"/>
</dbReference>
<organism evidence="1 2">
    <name type="scientific">Sphingobacterium corticibacterium</name>
    <dbReference type="NCBI Taxonomy" id="2484746"/>
    <lineage>
        <taxon>Bacteria</taxon>
        <taxon>Pseudomonadati</taxon>
        <taxon>Bacteroidota</taxon>
        <taxon>Sphingobacteriia</taxon>
        <taxon>Sphingobacteriales</taxon>
        <taxon>Sphingobacteriaceae</taxon>
        <taxon>Sphingobacterium</taxon>
    </lineage>
</organism>